<proteinExistence type="predicted"/>
<dbReference type="KEGG" id="cat:CA2559_12988"/>
<evidence type="ECO:0000313" key="1">
    <source>
        <dbReference type="EMBL" id="EAP86956.1"/>
    </source>
</evidence>
<dbReference type="HOGENOM" id="CLU_721041_0_0_10"/>
<name>A3UAX0_CROAH</name>
<dbReference type="GeneID" id="89454309"/>
<sequence length="383" mass="46856">MEIKYIEETTLEDRLKYLPENSNEFWSFYMIAFVNKAYKQNDFEKYFKDYKDIGRFGLEDNKIVQQLFDSVMQRRNVEYFRYYRDDEGASFKFWDVFYEDEKKQAELLKEKSDQLYSYFNFLVMSDVKIKNISFFFYNNSYKNKKSNIDFKNYATPKIGSDFINIDTYQKTFYTVFIDIDKLYYESLLQNKIPNSVEVIEIINKSLDLQELASPIIFIEYPKELVVYKKLIKNWLLMEVEKRKRQFMWEEGYIPMPYLEITKFANRLLDPAERDYLIKDSPEYFQYPKHIFSGYKGYKLFKYYSKGIYNQTMLTFIYRNMRSNEREEYKILADPAPFLEWYNSQREHDNIFQINQPLSKVNSKERQQNYKIIKSLIEELYPTT</sequence>
<reference evidence="1 2" key="1">
    <citation type="journal article" date="2010" name="J. Bacteriol.">
        <title>The complete genome sequence of Croceibacter atlanticus HTCC2559T.</title>
        <authorList>
            <person name="Oh H.M."/>
            <person name="Kang I."/>
            <person name="Ferriera S."/>
            <person name="Giovannoni S.J."/>
            <person name="Cho J.C."/>
        </authorList>
    </citation>
    <scope>NUCLEOTIDE SEQUENCE [LARGE SCALE GENOMIC DNA]</scope>
    <source>
        <strain evidence="2">ATCC BAA-628 / HTCC2559 / KCTC 12090</strain>
    </source>
</reference>
<keyword evidence="2" id="KW-1185">Reference proteome</keyword>
<dbReference type="EMBL" id="CP002046">
    <property type="protein sequence ID" value="EAP86956.1"/>
    <property type="molecule type" value="Genomic_DNA"/>
</dbReference>
<dbReference type="Proteomes" id="UP000002297">
    <property type="component" value="Chromosome"/>
</dbReference>
<dbReference type="AlphaFoldDB" id="A3UAX0"/>
<organism evidence="1 2">
    <name type="scientific">Croceibacter atlanticus (strain ATCC BAA-628 / JCM 21780 / CIP 108009 / IAM 15332 / KCTC 12090 / HTCC2559)</name>
    <dbReference type="NCBI Taxonomy" id="216432"/>
    <lineage>
        <taxon>Bacteria</taxon>
        <taxon>Pseudomonadati</taxon>
        <taxon>Bacteroidota</taxon>
        <taxon>Flavobacteriia</taxon>
        <taxon>Flavobacteriales</taxon>
        <taxon>Flavobacteriaceae</taxon>
        <taxon>Croceibacter</taxon>
    </lineage>
</organism>
<dbReference type="OrthoDB" id="1433800at2"/>
<gene>
    <name evidence="1" type="ordered locus">CA2559_12988</name>
</gene>
<accession>A3UAX0</accession>
<protein>
    <submittedName>
        <fullName evidence="1">Uncharacterized protein</fullName>
    </submittedName>
</protein>
<dbReference type="RefSeq" id="WP_013188337.1">
    <property type="nucleotide sequence ID" value="NC_014230.1"/>
</dbReference>
<evidence type="ECO:0000313" key="2">
    <source>
        <dbReference type="Proteomes" id="UP000002297"/>
    </source>
</evidence>